<sequence length="180" mass="19939">MGGEVIRYWAGKERLFRLRLGLIMDLEEALAKQAIGVTFQKLASGQFSVMDVHETLRIGLIGGGESVIDAKRLMNAHFDKIGLSDNAGIASDLLASLMVGVEEPEQKSDGDTPEPIKFSEVSQISRVFNMSPQDVRGLRYSDYVNMMRGYNASRPDAPIDHLSEDEFLSILDKYEPKEGA</sequence>
<evidence type="ECO:0000313" key="1">
    <source>
        <dbReference type="EMBL" id="KMW56978.1"/>
    </source>
</evidence>
<protein>
    <recommendedName>
        <fullName evidence="3">Phage protein</fullName>
    </recommendedName>
</protein>
<dbReference type="EMBL" id="LFTY01000002">
    <property type="protein sequence ID" value="KMW56978.1"/>
    <property type="molecule type" value="Genomic_DNA"/>
</dbReference>
<dbReference type="Pfam" id="PF11836">
    <property type="entry name" value="Phage_TAC_11"/>
    <property type="match status" value="1"/>
</dbReference>
<dbReference type="OrthoDB" id="7509188at2"/>
<organism evidence="1 2">
    <name type="scientific">Candidatus Rhodobacter oscarellae</name>
    <dbReference type="NCBI Taxonomy" id="1675527"/>
    <lineage>
        <taxon>Bacteria</taxon>
        <taxon>Pseudomonadati</taxon>
        <taxon>Pseudomonadota</taxon>
        <taxon>Alphaproteobacteria</taxon>
        <taxon>Rhodobacterales</taxon>
        <taxon>Rhodobacter group</taxon>
        <taxon>Rhodobacter</taxon>
    </lineage>
</organism>
<keyword evidence="2" id="KW-1185">Reference proteome</keyword>
<name>A0A0J9GTV7_9RHOB</name>
<dbReference type="STRING" id="1675527.AIOL_001936"/>
<accession>A0A0J9GTV7</accession>
<reference evidence="1 2" key="1">
    <citation type="submission" date="2015-06" db="EMBL/GenBank/DDBJ databases">
        <title>Draft genome sequence of an Alphaproteobacteria species associated to the Mediterranean sponge Oscarella lobularis.</title>
        <authorList>
            <person name="Jourda C."/>
            <person name="Santini S."/>
            <person name="Claverie J.-M."/>
        </authorList>
    </citation>
    <scope>NUCLEOTIDE SEQUENCE [LARGE SCALE GENOMIC DNA]</scope>
    <source>
        <strain evidence="1">IGS</strain>
    </source>
</reference>
<proteinExistence type="predicted"/>
<dbReference type="InterPro" id="IPR021791">
    <property type="entry name" value="Phage_TAC_11"/>
</dbReference>
<gene>
    <name evidence="1" type="ORF">AIOL_001936</name>
</gene>
<dbReference type="RefSeq" id="WP_049642777.1">
    <property type="nucleotide sequence ID" value="NZ_LFTY01000002.1"/>
</dbReference>
<dbReference type="AlphaFoldDB" id="A0A0J9GTV7"/>
<comment type="caution">
    <text evidence="1">The sequence shown here is derived from an EMBL/GenBank/DDBJ whole genome shotgun (WGS) entry which is preliminary data.</text>
</comment>
<dbReference type="Proteomes" id="UP000037178">
    <property type="component" value="Unassembled WGS sequence"/>
</dbReference>
<evidence type="ECO:0000313" key="2">
    <source>
        <dbReference type="Proteomes" id="UP000037178"/>
    </source>
</evidence>
<evidence type="ECO:0008006" key="3">
    <source>
        <dbReference type="Google" id="ProtNLM"/>
    </source>
</evidence>
<dbReference type="PATRIC" id="fig|1675527.3.peg.2034"/>